<reference evidence="2 3" key="1">
    <citation type="journal article" date="2022" name="Res Sq">
        <title>Evolution of multicellular longitudinally dividing oral cavity symbionts (Neisseriaceae).</title>
        <authorList>
            <person name="Nyongesa S."/>
            <person name="Weber P."/>
            <person name="Bernet E."/>
            <person name="Pullido F."/>
            <person name="Nieckarz M."/>
            <person name="Delaby M."/>
            <person name="Nieves C."/>
            <person name="Viehboeck T."/>
            <person name="Krause N."/>
            <person name="Rivera-Millot A."/>
            <person name="Nakamura A."/>
            <person name="Vischer N."/>
            <person name="VanNieuwenhze M."/>
            <person name="Brun Y."/>
            <person name="Cava F."/>
            <person name="Bulgheresi S."/>
            <person name="Veyrier F."/>
        </authorList>
    </citation>
    <scope>NUCLEOTIDE SEQUENCE [LARGE SCALE GENOMIC DNA]</scope>
    <source>
        <strain evidence="2 3">SN4</strain>
    </source>
</reference>
<dbReference type="Proteomes" id="UP000832011">
    <property type="component" value="Chromosome"/>
</dbReference>
<organism evidence="2 3">
    <name type="scientific">Vitreoscilla massiliensis</name>
    <dbReference type="NCBI Taxonomy" id="1689272"/>
    <lineage>
        <taxon>Bacteria</taxon>
        <taxon>Pseudomonadati</taxon>
        <taxon>Pseudomonadota</taxon>
        <taxon>Betaproteobacteria</taxon>
        <taxon>Neisseriales</taxon>
        <taxon>Neisseriaceae</taxon>
        <taxon>Vitreoscilla</taxon>
    </lineage>
</organism>
<dbReference type="SUPFAM" id="SSF55729">
    <property type="entry name" value="Acyl-CoA N-acyltransferases (Nat)"/>
    <property type="match status" value="1"/>
</dbReference>
<evidence type="ECO:0000313" key="2">
    <source>
        <dbReference type="EMBL" id="UOO90058.1"/>
    </source>
</evidence>
<dbReference type="RefSeq" id="WP_058356042.1">
    <property type="nucleotide sequence ID" value="NZ_CABKVG010000008.1"/>
</dbReference>
<dbReference type="CDD" id="cd04301">
    <property type="entry name" value="NAT_SF"/>
    <property type="match status" value="1"/>
</dbReference>
<sequence>MDMKIGFAQAHETDALVDLINLAYRGSESWTGERDLISGARTDRAEISALIADAQAQFLVLRDEAQQILGCIVVEQAGDYVYLGMFAINPNLQQTGLGKALLAGAEHFARGFWRGIKGSKMTVITARTELLAYYERRGYVQSAELQPFPRDVNVGEPKQELQLVTLYKTF</sequence>
<protein>
    <submittedName>
        <fullName evidence="2">GNAT family N-acetyltransferase</fullName>
    </submittedName>
</protein>
<dbReference type="InterPro" id="IPR000182">
    <property type="entry name" value="GNAT_dom"/>
</dbReference>
<dbReference type="Gene3D" id="3.40.630.30">
    <property type="match status" value="1"/>
</dbReference>
<accession>A0ABY4E402</accession>
<gene>
    <name evidence="2" type="ORF">LVJ82_03450</name>
</gene>
<dbReference type="PROSITE" id="PS51186">
    <property type="entry name" value="GNAT"/>
    <property type="match status" value="1"/>
</dbReference>
<feature type="domain" description="N-acetyltransferase" evidence="1">
    <location>
        <begin position="3"/>
        <end position="162"/>
    </location>
</feature>
<dbReference type="InterPro" id="IPR016181">
    <property type="entry name" value="Acyl_CoA_acyltransferase"/>
</dbReference>
<evidence type="ECO:0000259" key="1">
    <source>
        <dbReference type="PROSITE" id="PS51186"/>
    </source>
</evidence>
<name>A0ABY4E402_9NEIS</name>
<evidence type="ECO:0000313" key="3">
    <source>
        <dbReference type="Proteomes" id="UP000832011"/>
    </source>
</evidence>
<keyword evidence="3" id="KW-1185">Reference proteome</keyword>
<dbReference type="EMBL" id="CP091511">
    <property type="protein sequence ID" value="UOO90058.1"/>
    <property type="molecule type" value="Genomic_DNA"/>
</dbReference>
<proteinExistence type="predicted"/>
<dbReference type="Pfam" id="PF00583">
    <property type="entry name" value="Acetyltransf_1"/>
    <property type="match status" value="1"/>
</dbReference>